<dbReference type="InterPro" id="IPR008278">
    <property type="entry name" value="4-PPantetheinyl_Trfase_dom"/>
</dbReference>
<evidence type="ECO:0000313" key="4">
    <source>
        <dbReference type="Proteomes" id="UP000474175"/>
    </source>
</evidence>
<accession>A0A6L9LA23</accession>
<proteinExistence type="predicted"/>
<dbReference type="GO" id="GO:0008897">
    <property type="term" value="F:holo-[acyl-carrier-protein] synthase activity"/>
    <property type="evidence" value="ECO:0007669"/>
    <property type="project" value="InterPro"/>
</dbReference>
<evidence type="ECO:0000256" key="1">
    <source>
        <dbReference type="ARBA" id="ARBA00022679"/>
    </source>
</evidence>
<evidence type="ECO:0000259" key="2">
    <source>
        <dbReference type="Pfam" id="PF01648"/>
    </source>
</evidence>
<evidence type="ECO:0000313" key="3">
    <source>
        <dbReference type="EMBL" id="NDU96001.1"/>
    </source>
</evidence>
<dbReference type="Proteomes" id="UP000474175">
    <property type="component" value="Unassembled WGS sequence"/>
</dbReference>
<keyword evidence="4" id="KW-1185">Reference proteome</keyword>
<comment type="caution">
    <text evidence="3">The sequence shown here is derived from an EMBL/GenBank/DDBJ whole genome shotgun (WGS) entry which is preliminary data.</text>
</comment>
<feature type="domain" description="4'-phosphopantetheinyl transferase" evidence="2">
    <location>
        <begin position="2"/>
        <end position="76"/>
    </location>
</feature>
<dbReference type="SUPFAM" id="SSF56214">
    <property type="entry name" value="4'-phosphopantetheinyl transferase"/>
    <property type="match status" value="1"/>
</dbReference>
<dbReference type="InterPro" id="IPR037143">
    <property type="entry name" value="4-PPantetheinyl_Trfase_dom_sf"/>
</dbReference>
<reference evidence="3 4" key="1">
    <citation type="submission" date="2020-02" db="EMBL/GenBank/DDBJ databases">
        <title>Draft genome sequence of two Spirosoma agri KCTC 52727 and Spirosoma terrae KCTC 52035.</title>
        <authorList>
            <person name="Rojas J."/>
            <person name="Ambika Manirajan B."/>
            <person name="Suarez C."/>
            <person name="Ratering S."/>
            <person name="Schnell S."/>
        </authorList>
    </citation>
    <scope>NUCLEOTIDE SEQUENCE [LARGE SCALE GENOMIC DNA]</scope>
    <source>
        <strain evidence="3 4">KCTC 52035</strain>
    </source>
</reference>
<dbReference type="Pfam" id="PF01648">
    <property type="entry name" value="ACPS"/>
    <property type="match status" value="1"/>
</dbReference>
<sequence length="197" mass="22251">MIGNDIVDLERARVESNWQRSGFLGKLFTADEQRLIQSSTDPGLMVWTLWSMKESAYKLIVRRTGRPFFAPQKLVCYVTELDQHTLAGSVFYQQEYTVTTVITPHYVASVALATPKKTPFVHQIVTFDDVDYQHQHEGIRQVLKQFLSCKIVTPVSDIVIRKNDIGVPSISLGDGQCIPISLSHHGHYGAFAMPVSW</sequence>
<gene>
    <name evidence="3" type="ORF">GK108_14050</name>
</gene>
<dbReference type="EMBL" id="JAAFZH010000005">
    <property type="protein sequence ID" value="NDU96001.1"/>
    <property type="molecule type" value="Genomic_DNA"/>
</dbReference>
<keyword evidence="1 3" id="KW-0808">Transferase</keyword>
<protein>
    <submittedName>
        <fullName evidence="3">4'-phosphopantetheinyl transferase superfamily protein</fullName>
    </submittedName>
</protein>
<dbReference type="GO" id="GO:0000287">
    <property type="term" value="F:magnesium ion binding"/>
    <property type="evidence" value="ECO:0007669"/>
    <property type="project" value="InterPro"/>
</dbReference>
<name>A0A6L9LA23_9BACT</name>
<dbReference type="Gene3D" id="3.90.470.20">
    <property type="entry name" value="4'-phosphopantetheinyl transferase domain"/>
    <property type="match status" value="1"/>
</dbReference>
<dbReference type="AlphaFoldDB" id="A0A6L9LA23"/>
<organism evidence="3 4">
    <name type="scientific">Spirosoma terrae</name>
    <dbReference type="NCBI Taxonomy" id="1968276"/>
    <lineage>
        <taxon>Bacteria</taxon>
        <taxon>Pseudomonadati</taxon>
        <taxon>Bacteroidota</taxon>
        <taxon>Cytophagia</taxon>
        <taxon>Cytophagales</taxon>
        <taxon>Cytophagaceae</taxon>
        <taxon>Spirosoma</taxon>
    </lineage>
</organism>
<dbReference type="RefSeq" id="WP_163949167.1">
    <property type="nucleotide sequence ID" value="NZ_JAAFZH010000005.1"/>
</dbReference>